<proteinExistence type="predicted"/>
<evidence type="ECO:0000313" key="2">
    <source>
        <dbReference type="EMBL" id="KAK3760368.1"/>
    </source>
</evidence>
<gene>
    <name evidence="2" type="ORF">RRG08_029400</name>
</gene>
<reference evidence="2" key="1">
    <citation type="journal article" date="2023" name="G3 (Bethesda)">
        <title>A reference genome for the long-term kleptoplast-retaining sea slug Elysia crispata morphotype clarki.</title>
        <authorList>
            <person name="Eastman K.E."/>
            <person name="Pendleton A.L."/>
            <person name="Shaikh M.A."/>
            <person name="Suttiyut T."/>
            <person name="Ogas R."/>
            <person name="Tomko P."/>
            <person name="Gavelis G."/>
            <person name="Widhalm J.R."/>
            <person name="Wisecaver J.H."/>
        </authorList>
    </citation>
    <scope>NUCLEOTIDE SEQUENCE</scope>
    <source>
        <strain evidence="2">ECLA1</strain>
    </source>
</reference>
<dbReference type="Proteomes" id="UP001283361">
    <property type="component" value="Unassembled WGS sequence"/>
</dbReference>
<evidence type="ECO:0000313" key="3">
    <source>
        <dbReference type="Proteomes" id="UP001283361"/>
    </source>
</evidence>
<dbReference type="EMBL" id="JAWDGP010004990">
    <property type="protein sequence ID" value="KAK3760368.1"/>
    <property type="molecule type" value="Genomic_DNA"/>
</dbReference>
<feature type="region of interest" description="Disordered" evidence="1">
    <location>
        <begin position="65"/>
        <end position="84"/>
    </location>
</feature>
<feature type="compositionally biased region" description="Basic and acidic residues" evidence="1">
    <location>
        <begin position="71"/>
        <end position="84"/>
    </location>
</feature>
<name>A0AAE0Z066_9GAST</name>
<keyword evidence="3" id="KW-1185">Reference proteome</keyword>
<organism evidence="2 3">
    <name type="scientific">Elysia crispata</name>
    <name type="common">lettuce slug</name>
    <dbReference type="NCBI Taxonomy" id="231223"/>
    <lineage>
        <taxon>Eukaryota</taxon>
        <taxon>Metazoa</taxon>
        <taxon>Spiralia</taxon>
        <taxon>Lophotrochozoa</taxon>
        <taxon>Mollusca</taxon>
        <taxon>Gastropoda</taxon>
        <taxon>Heterobranchia</taxon>
        <taxon>Euthyneura</taxon>
        <taxon>Panpulmonata</taxon>
        <taxon>Sacoglossa</taxon>
        <taxon>Placobranchoidea</taxon>
        <taxon>Plakobranchidae</taxon>
        <taxon>Elysia</taxon>
    </lineage>
</organism>
<accession>A0AAE0Z066</accession>
<comment type="caution">
    <text evidence="2">The sequence shown here is derived from an EMBL/GenBank/DDBJ whole genome shotgun (WGS) entry which is preliminary data.</text>
</comment>
<evidence type="ECO:0000256" key="1">
    <source>
        <dbReference type="SAM" id="MobiDB-lite"/>
    </source>
</evidence>
<dbReference type="AlphaFoldDB" id="A0AAE0Z066"/>
<sequence>MFANNLGTEFSGFSSECRTEEADGKNNASNVCMSATSPTTSTICLGTGQMVLPTTQHCQKSVTHSTLSSLSRDEQASPSSRDNHADAEVETSCYVWRLVLIIKTRRKMTEWILKPLLYPTVREVKHIVPFCLLF</sequence>
<protein>
    <submittedName>
        <fullName evidence="2">Uncharacterized protein</fullName>
    </submittedName>
</protein>